<comment type="caution">
    <text evidence="6">The sequence shown here is derived from an EMBL/GenBank/DDBJ whole genome shotgun (WGS) entry which is preliminary data.</text>
</comment>
<dbReference type="Pfam" id="PF00126">
    <property type="entry name" value="HTH_1"/>
    <property type="match status" value="1"/>
</dbReference>
<dbReference type="GO" id="GO:0000976">
    <property type="term" value="F:transcription cis-regulatory region binding"/>
    <property type="evidence" value="ECO:0007669"/>
    <property type="project" value="TreeGrafter"/>
</dbReference>
<keyword evidence="3" id="KW-0238">DNA-binding</keyword>
<proteinExistence type="inferred from homology"/>
<dbReference type="InterPro" id="IPR036388">
    <property type="entry name" value="WH-like_DNA-bd_sf"/>
</dbReference>
<dbReference type="AlphaFoldDB" id="A0AAJ2U4J9"/>
<dbReference type="RefSeq" id="WP_323467608.1">
    <property type="nucleotide sequence ID" value="NZ_CP144224.1"/>
</dbReference>
<keyword evidence="4" id="KW-0804">Transcription</keyword>
<evidence type="ECO:0000256" key="2">
    <source>
        <dbReference type="ARBA" id="ARBA00023015"/>
    </source>
</evidence>
<dbReference type="Gene3D" id="1.10.10.10">
    <property type="entry name" value="Winged helix-like DNA-binding domain superfamily/Winged helix DNA-binding domain"/>
    <property type="match status" value="1"/>
</dbReference>
<evidence type="ECO:0000313" key="7">
    <source>
        <dbReference type="Proteomes" id="UP001285636"/>
    </source>
</evidence>
<evidence type="ECO:0000256" key="3">
    <source>
        <dbReference type="ARBA" id="ARBA00023125"/>
    </source>
</evidence>
<dbReference type="GO" id="GO:0003700">
    <property type="term" value="F:DNA-binding transcription factor activity"/>
    <property type="evidence" value="ECO:0007669"/>
    <property type="project" value="InterPro"/>
</dbReference>
<dbReference type="PROSITE" id="PS50931">
    <property type="entry name" value="HTH_LYSR"/>
    <property type="match status" value="1"/>
</dbReference>
<sequence>MQLDWIRTYVTLVHFQHFTKTSEYLNLSQPTISIHIKKLEDYLGVKLIERSLTNRSFTLTSAGQEVFEQGKKMLEISRSIEQVKEKKEEVSLRIGATNTVSDVILPDFVKKIRVLYPQIRLQLMIHNHEQIVEGLEQQKLDLALVEGTSGLGPFHVEVVSRDELRFYAKQRMPLATSPLLLREKGSGTREYADQFLLSERIEPSEIIEASSHYLIKQLAIRGLGIAFLSHSMVKEEVSEGKLVPLDLHVIYRPFYAVYEEEHVHTPILKELCDLLQSIT</sequence>
<name>A0AAJ2U4J9_ALKPS</name>
<gene>
    <name evidence="6" type="ORF">RYX45_18390</name>
</gene>
<dbReference type="SUPFAM" id="SSF53850">
    <property type="entry name" value="Periplasmic binding protein-like II"/>
    <property type="match status" value="1"/>
</dbReference>
<dbReference type="EMBL" id="JAWJAY010000008">
    <property type="protein sequence ID" value="MDV2887157.1"/>
    <property type="molecule type" value="Genomic_DNA"/>
</dbReference>
<reference evidence="6" key="1">
    <citation type="submission" date="2023-10" db="EMBL/GenBank/DDBJ databases">
        <title>Screening of Alkalihalophilus pseudofirmusBZ-TG-HK211 and Its Alleviation of Salt Stress on Rapeseed Growth.</title>
        <authorList>
            <person name="Zhao B."/>
            <person name="Guo T."/>
        </authorList>
    </citation>
    <scope>NUCLEOTIDE SEQUENCE</scope>
    <source>
        <strain evidence="6">BZ-TG-HK211</strain>
    </source>
</reference>
<evidence type="ECO:0000259" key="5">
    <source>
        <dbReference type="PROSITE" id="PS50931"/>
    </source>
</evidence>
<protein>
    <submittedName>
        <fullName evidence="6">LysR family transcriptional regulator</fullName>
    </submittedName>
</protein>
<dbReference type="SUPFAM" id="SSF46785">
    <property type="entry name" value="Winged helix' DNA-binding domain"/>
    <property type="match status" value="1"/>
</dbReference>
<dbReference type="InterPro" id="IPR005119">
    <property type="entry name" value="LysR_subst-bd"/>
</dbReference>
<comment type="similarity">
    <text evidence="1">Belongs to the LysR transcriptional regulatory family.</text>
</comment>
<dbReference type="Pfam" id="PF03466">
    <property type="entry name" value="LysR_substrate"/>
    <property type="match status" value="1"/>
</dbReference>
<organism evidence="6 7">
    <name type="scientific">Alkalihalophilus pseudofirmus</name>
    <name type="common">Bacillus pseudofirmus</name>
    <dbReference type="NCBI Taxonomy" id="79885"/>
    <lineage>
        <taxon>Bacteria</taxon>
        <taxon>Bacillati</taxon>
        <taxon>Bacillota</taxon>
        <taxon>Bacilli</taxon>
        <taxon>Bacillales</taxon>
        <taxon>Bacillaceae</taxon>
        <taxon>Alkalihalophilus</taxon>
    </lineage>
</organism>
<evidence type="ECO:0000256" key="4">
    <source>
        <dbReference type="ARBA" id="ARBA00023163"/>
    </source>
</evidence>
<accession>A0AAJ2U4J9</accession>
<feature type="domain" description="HTH lysR-type" evidence="5">
    <location>
        <begin position="1"/>
        <end position="58"/>
    </location>
</feature>
<dbReference type="InterPro" id="IPR036390">
    <property type="entry name" value="WH_DNA-bd_sf"/>
</dbReference>
<dbReference type="PANTHER" id="PTHR30126">
    <property type="entry name" value="HTH-TYPE TRANSCRIPTIONAL REGULATOR"/>
    <property type="match status" value="1"/>
</dbReference>
<evidence type="ECO:0000256" key="1">
    <source>
        <dbReference type="ARBA" id="ARBA00009437"/>
    </source>
</evidence>
<dbReference type="Gene3D" id="3.40.190.290">
    <property type="match status" value="1"/>
</dbReference>
<dbReference type="PANTHER" id="PTHR30126:SF39">
    <property type="entry name" value="HTH-TYPE TRANSCRIPTIONAL REGULATOR CYSL"/>
    <property type="match status" value="1"/>
</dbReference>
<dbReference type="PRINTS" id="PR00039">
    <property type="entry name" value="HTHLYSR"/>
</dbReference>
<dbReference type="InterPro" id="IPR000847">
    <property type="entry name" value="LysR_HTH_N"/>
</dbReference>
<evidence type="ECO:0000313" key="6">
    <source>
        <dbReference type="EMBL" id="MDV2887157.1"/>
    </source>
</evidence>
<dbReference type="Proteomes" id="UP001285636">
    <property type="component" value="Unassembled WGS sequence"/>
</dbReference>
<keyword evidence="2" id="KW-0805">Transcription regulation</keyword>